<dbReference type="PRINTS" id="PR00502">
    <property type="entry name" value="NUDIXFAMILY"/>
</dbReference>
<dbReference type="InterPro" id="IPR051325">
    <property type="entry name" value="Nudix_hydrolase_domain"/>
</dbReference>
<dbReference type="InterPro" id="IPR020476">
    <property type="entry name" value="Nudix_hydrolase"/>
</dbReference>
<evidence type="ECO:0000313" key="5">
    <source>
        <dbReference type="Proteomes" id="UP000620075"/>
    </source>
</evidence>
<evidence type="ECO:0000256" key="1">
    <source>
        <dbReference type="ARBA" id="ARBA00022801"/>
    </source>
</evidence>
<dbReference type="AlphaFoldDB" id="A0A934KDD9"/>
<dbReference type="InterPro" id="IPR020084">
    <property type="entry name" value="NUDIX_hydrolase_CS"/>
</dbReference>
<dbReference type="Pfam" id="PF00293">
    <property type="entry name" value="NUDIX"/>
    <property type="match status" value="1"/>
</dbReference>
<evidence type="ECO:0000259" key="3">
    <source>
        <dbReference type="PROSITE" id="PS51462"/>
    </source>
</evidence>
<dbReference type="InterPro" id="IPR000086">
    <property type="entry name" value="NUDIX_hydrolase_dom"/>
</dbReference>
<organism evidence="4 5">
    <name type="scientific">Candidatus Dormiibacter inghamiae</name>
    <dbReference type="NCBI Taxonomy" id="3127013"/>
    <lineage>
        <taxon>Bacteria</taxon>
        <taxon>Bacillati</taxon>
        <taxon>Candidatus Dormiibacterota</taxon>
        <taxon>Candidatus Dormibacteria</taxon>
        <taxon>Candidatus Dormibacterales</taxon>
        <taxon>Candidatus Dormibacteraceae</taxon>
        <taxon>Candidatus Dormiibacter</taxon>
    </lineage>
</organism>
<keyword evidence="1 2" id="KW-0378">Hydrolase</keyword>
<dbReference type="CDD" id="cd03673">
    <property type="entry name" value="NUDIX_Ap6A_hydrolase"/>
    <property type="match status" value="1"/>
</dbReference>
<accession>A0A934KDD9</accession>
<sequence length="136" mass="15140">MTALLTSHIQAAGGVVCRPGPGGLTELAVVHRPEQDDWTLPKGKVDGDESAEQAALREVWEETGLRCELVKPLGCTAYKDRRGRDKVVLYWSMVVRQGRFLANREVDQLRWLTQEEAAALLSYPVDRALVLSQDLP</sequence>
<comment type="caution">
    <text evidence="4">The sequence shown here is derived from an EMBL/GenBank/DDBJ whole genome shotgun (WGS) entry which is preliminary data.</text>
</comment>
<protein>
    <submittedName>
        <fullName evidence="4">NUDIX hydrolase</fullName>
    </submittedName>
</protein>
<proteinExistence type="inferred from homology"/>
<dbReference type="Gene3D" id="3.90.79.10">
    <property type="entry name" value="Nucleoside Triphosphate Pyrophosphohydrolase"/>
    <property type="match status" value="1"/>
</dbReference>
<dbReference type="SUPFAM" id="SSF55811">
    <property type="entry name" value="Nudix"/>
    <property type="match status" value="1"/>
</dbReference>
<dbReference type="PANTHER" id="PTHR21340:SF0">
    <property type="entry name" value="BIS(5'-NUCLEOSYL)-TETRAPHOSPHATASE [ASYMMETRICAL]"/>
    <property type="match status" value="1"/>
</dbReference>
<evidence type="ECO:0000313" key="4">
    <source>
        <dbReference type="EMBL" id="MBJ7601637.1"/>
    </source>
</evidence>
<gene>
    <name evidence="4" type="ORF">JF888_00315</name>
</gene>
<feature type="domain" description="Nudix hydrolase" evidence="3">
    <location>
        <begin position="7"/>
        <end position="134"/>
    </location>
</feature>
<dbReference type="GO" id="GO:0006167">
    <property type="term" value="P:AMP biosynthetic process"/>
    <property type="evidence" value="ECO:0007669"/>
    <property type="project" value="TreeGrafter"/>
</dbReference>
<dbReference type="GO" id="GO:0006754">
    <property type="term" value="P:ATP biosynthetic process"/>
    <property type="evidence" value="ECO:0007669"/>
    <property type="project" value="TreeGrafter"/>
</dbReference>
<dbReference type="Proteomes" id="UP000620075">
    <property type="component" value="Unassembled WGS sequence"/>
</dbReference>
<evidence type="ECO:0000256" key="2">
    <source>
        <dbReference type="RuleBase" id="RU003476"/>
    </source>
</evidence>
<reference evidence="4 5" key="1">
    <citation type="submission" date="2020-10" db="EMBL/GenBank/DDBJ databases">
        <title>Ca. Dormibacterota MAGs.</title>
        <authorList>
            <person name="Montgomery K."/>
        </authorList>
    </citation>
    <scope>NUCLEOTIDE SEQUENCE [LARGE SCALE GENOMIC DNA]</scope>
    <source>
        <strain evidence="4">SC8811_S16_3</strain>
    </source>
</reference>
<dbReference type="GO" id="GO:0004081">
    <property type="term" value="F:bis(5'-nucleosyl)-tetraphosphatase (asymmetrical) activity"/>
    <property type="evidence" value="ECO:0007669"/>
    <property type="project" value="TreeGrafter"/>
</dbReference>
<dbReference type="InterPro" id="IPR015797">
    <property type="entry name" value="NUDIX_hydrolase-like_dom_sf"/>
</dbReference>
<dbReference type="EMBL" id="JAEKNQ010000003">
    <property type="protein sequence ID" value="MBJ7601637.1"/>
    <property type="molecule type" value="Genomic_DNA"/>
</dbReference>
<dbReference type="PROSITE" id="PS51462">
    <property type="entry name" value="NUDIX"/>
    <property type="match status" value="1"/>
</dbReference>
<dbReference type="PANTHER" id="PTHR21340">
    <property type="entry name" value="DIADENOSINE 5,5-P1,P4-TETRAPHOSPHATE PYROPHOSPHOHYDROLASE MUTT"/>
    <property type="match status" value="1"/>
</dbReference>
<dbReference type="PROSITE" id="PS00893">
    <property type="entry name" value="NUDIX_BOX"/>
    <property type="match status" value="1"/>
</dbReference>
<comment type="similarity">
    <text evidence="2">Belongs to the Nudix hydrolase family.</text>
</comment>
<name>A0A934KDD9_9BACT</name>